<proteinExistence type="predicted"/>
<dbReference type="OrthoDB" id="143at10239"/>
<evidence type="ECO:0000313" key="1">
    <source>
        <dbReference type="EMBL" id="ACO37053.1"/>
    </source>
</evidence>
<dbReference type="RefSeq" id="YP_002790811.1">
    <property type="nucleotide sequence ID" value="NC_012530.1"/>
</dbReference>
<dbReference type="Proteomes" id="UP000001878">
    <property type="component" value="Segment"/>
</dbReference>
<dbReference type="KEGG" id="vg:7750987"/>
<dbReference type="GeneID" id="7750987"/>
<dbReference type="EMBL" id="FJ822135">
    <property type="protein sequence ID" value="ACO37053.1"/>
    <property type="molecule type" value="Genomic_DNA"/>
</dbReference>
<keyword evidence="2" id="KW-1185">Reference proteome</keyword>
<gene>
    <name evidence="1" type="ORF">lb338_phage_132</name>
</gene>
<name>C1KFP2_9CAUD</name>
<sequence>MDFWKYLHPLLKTDNDSRYSTANYAVLKSLADSLSDAESDTLSKKIQLIFETATGDYLDEYGKWFGVSRYPNEDDNDYRERIKYYLLIPRSTVQGIIEGIQYYLNDTKAQISVYEPWKNIFYLNKSNLNGDDHLPGFYYRYAVINVSIDRPMSQAIYDAIQAFKPAGVKFYVTINENLSVDTNPLILADLQAKNMEMVNQIYGFNYKQKIPVTFADRSDTLVAIEDYFKTNNSDLNSKDVLAGSPTHNVTYWNSLKTSNSQYKDVPLNLLVGTTNEVQIATGTDWLISTIGQFLPVKGTQYTASVTISQLDHNLSLQVWEADSSGIRSKNISAVSVSTEGSCYLKFTAPLDDTYSLIQVQLAWTNETDSGTYAWHGAKVETGTASSPWSPNPADPEYYMATDDQRVILSKEDSPYINLPYTSGINMVDGKLSIYNLFINKYRSLLNTYTGSTDYDKVKSLIADVNTTIYVKTYVDNPIVLNGSSIDKGINYAIIDKGTVVYESSDIYVPIEVSGTKDTNFHYIFLSVLIKKPVPGIGMNLISSQMDTSIPKP</sequence>
<protein>
    <submittedName>
        <fullName evidence="1">Uncharacterized protein</fullName>
    </submittedName>
</protein>
<organism evidence="1 2">
    <name type="scientific">Lactobacillus phage Lb338-1</name>
    <dbReference type="NCBI Taxonomy" id="2892342"/>
    <lineage>
        <taxon>Viruses</taxon>
        <taxon>Duplodnaviria</taxon>
        <taxon>Heunggongvirae</taxon>
        <taxon>Uroviricota</taxon>
        <taxon>Caudoviricetes</taxon>
        <taxon>Herelleviridae</taxon>
        <taxon>Mooreparkvirus</taxon>
        <taxon>Mooreparkvirus Lb3381</taxon>
    </lineage>
</organism>
<reference evidence="1 2" key="1">
    <citation type="journal article" date="2009" name="Gene">
        <title>Genome of a virulent bacteriophage Lb338-1 that lyses the probiotic Lactobacillus paracasei cheese strain.</title>
        <authorList>
            <person name="Alemayehu D."/>
            <person name="Ross R.P."/>
            <person name="O'Sullivan O."/>
            <person name="Coffey A."/>
            <person name="Stanton C."/>
            <person name="Fitzgerald G.F."/>
            <person name="McAuliffe O."/>
        </authorList>
    </citation>
    <scope>NUCLEOTIDE SEQUENCE [LARGE SCALE GENOMIC DNA]</scope>
    <source>
        <strain evidence="1">Lb338-1</strain>
    </source>
</reference>
<evidence type="ECO:0000313" key="2">
    <source>
        <dbReference type="Proteomes" id="UP000001878"/>
    </source>
</evidence>
<accession>C1KFP2</accession>